<feature type="region of interest" description="Disordered" evidence="1">
    <location>
        <begin position="151"/>
        <end position="173"/>
    </location>
</feature>
<dbReference type="Pfam" id="PF04194">
    <property type="entry name" value="PDCD2_C"/>
    <property type="match status" value="1"/>
</dbReference>
<dbReference type="FunCoup" id="A0A286UKA2">
    <property type="interactions" value="413"/>
</dbReference>
<feature type="compositionally biased region" description="Polar residues" evidence="1">
    <location>
        <begin position="164"/>
        <end position="173"/>
    </location>
</feature>
<feature type="compositionally biased region" description="Basic and acidic residues" evidence="1">
    <location>
        <begin position="457"/>
        <end position="471"/>
    </location>
</feature>
<dbReference type="EMBL" id="NBII01000004">
    <property type="protein sequence ID" value="PAV20041.1"/>
    <property type="molecule type" value="Genomic_DNA"/>
</dbReference>
<dbReference type="Proteomes" id="UP000217199">
    <property type="component" value="Unassembled WGS sequence"/>
</dbReference>
<comment type="caution">
    <text evidence="3">The sequence shown here is derived from an EMBL/GenBank/DDBJ whole genome shotgun (WGS) entry which is preliminary data.</text>
</comment>
<name>A0A286UKA2_9AGAM</name>
<dbReference type="STRING" id="2282107.A0A286UKA2"/>
<gene>
    <name evidence="3" type="ORF">PNOK_0497500</name>
</gene>
<feature type="compositionally biased region" description="Basic and acidic residues" evidence="1">
    <location>
        <begin position="314"/>
        <end position="330"/>
    </location>
</feature>
<evidence type="ECO:0000259" key="2">
    <source>
        <dbReference type="Pfam" id="PF04194"/>
    </source>
</evidence>
<accession>A0A286UKA2</accession>
<feature type="compositionally biased region" description="Basic and acidic residues" evidence="1">
    <location>
        <begin position="483"/>
        <end position="497"/>
    </location>
</feature>
<feature type="domain" description="Programmed cell death protein 2 C-terminal" evidence="2">
    <location>
        <begin position="345"/>
        <end position="451"/>
    </location>
</feature>
<dbReference type="PANTHER" id="PTHR47524">
    <property type="entry name" value="20S RRNA ACCUMULATION PROTEIN 4"/>
    <property type="match status" value="1"/>
</dbReference>
<dbReference type="PANTHER" id="PTHR47524:SF1">
    <property type="entry name" value="20S RRNA ACCUMULATION PROTEIN 4"/>
    <property type="match status" value="1"/>
</dbReference>
<dbReference type="GO" id="GO:0005737">
    <property type="term" value="C:cytoplasm"/>
    <property type="evidence" value="ECO:0007669"/>
    <property type="project" value="InterPro"/>
</dbReference>
<evidence type="ECO:0000313" key="3">
    <source>
        <dbReference type="EMBL" id="PAV20041.1"/>
    </source>
</evidence>
<feature type="compositionally biased region" description="Polar residues" evidence="1">
    <location>
        <begin position="472"/>
        <end position="481"/>
    </location>
</feature>
<feature type="region of interest" description="Disordered" evidence="1">
    <location>
        <begin position="1"/>
        <end position="28"/>
    </location>
</feature>
<feature type="compositionally biased region" description="Acidic residues" evidence="1">
    <location>
        <begin position="222"/>
        <end position="241"/>
    </location>
</feature>
<feature type="region of interest" description="Disordered" evidence="1">
    <location>
        <begin position="285"/>
        <end position="330"/>
    </location>
</feature>
<sequence length="576" mass="62523">MSPVAIHDDESDWSDSSDEEDARSDVETNVLLGIPDGEIKTQGDIDDAAVSRIGGRPAFLSKEDPSISSSQCKNCSYPMELLVQLWCPFEESVMDRALYIFGCARGECQHKAGSIRAFRGLRYNASYAAKLEKKRARQQEKEASRAKALLEEEKRKQAAKVNPFSMNSAPTKSSGLFGVPPNFGAGAGAGGFGLGSQLFGASNEEHQHETQSDAEAPPASDPESEDESEASDSESEGDADADATPPLLSAPAHSPDASSPWLSAPAYTPPLYMSTAYEYVPPAPRQKIPQDALDSSAVGGQFDESVLDGPAKSKKGETKREKDAEKDAKAWDSAMEGYEDSLELDKVFEKFAKIAGYEGEQCIRYELGGTPLPYSHDKIFTSLFPSPSSSSSSSTYTSNINKFAPATQQPARRIYNSSSPTISPCPLCGGPRTFECQLMPNLISVLQSKRSSVTGDSESKPPAKSESKLSDNNDSSPSGPQISEEKKTTETGEPGDHEPEEITPARKEEVERLLKCQGDDKRGMEWGTCMVFSCAKDCYNYDYAANVKLNAKPSPSPSPEKKDLWTEELVLVQWEE</sequence>
<dbReference type="InParanoid" id="A0A286UKA2"/>
<feature type="region of interest" description="Disordered" evidence="1">
    <location>
        <begin position="449"/>
        <end position="508"/>
    </location>
</feature>
<dbReference type="OrthoDB" id="443682at2759"/>
<dbReference type="GO" id="GO:0030490">
    <property type="term" value="P:maturation of SSU-rRNA"/>
    <property type="evidence" value="ECO:0007669"/>
    <property type="project" value="TreeGrafter"/>
</dbReference>
<proteinExistence type="predicted"/>
<protein>
    <recommendedName>
        <fullName evidence="2">Programmed cell death protein 2 C-terminal domain-containing protein</fullName>
    </recommendedName>
</protein>
<feature type="compositionally biased region" description="Acidic residues" evidence="1">
    <location>
        <begin position="9"/>
        <end position="22"/>
    </location>
</feature>
<feature type="compositionally biased region" description="Low complexity" evidence="1">
    <location>
        <begin position="242"/>
        <end position="260"/>
    </location>
</feature>
<dbReference type="InterPro" id="IPR007320">
    <property type="entry name" value="PDCD2_C"/>
</dbReference>
<dbReference type="AlphaFoldDB" id="A0A286UKA2"/>
<feature type="region of interest" description="Disordered" evidence="1">
    <location>
        <begin position="196"/>
        <end position="265"/>
    </location>
</feature>
<keyword evidence="4" id="KW-1185">Reference proteome</keyword>
<organism evidence="3 4">
    <name type="scientific">Pyrrhoderma noxium</name>
    <dbReference type="NCBI Taxonomy" id="2282107"/>
    <lineage>
        <taxon>Eukaryota</taxon>
        <taxon>Fungi</taxon>
        <taxon>Dikarya</taxon>
        <taxon>Basidiomycota</taxon>
        <taxon>Agaricomycotina</taxon>
        <taxon>Agaricomycetes</taxon>
        <taxon>Hymenochaetales</taxon>
        <taxon>Hymenochaetaceae</taxon>
        <taxon>Pyrrhoderma</taxon>
    </lineage>
</organism>
<evidence type="ECO:0000256" key="1">
    <source>
        <dbReference type="SAM" id="MobiDB-lite"/>
    </source>
</evidence>
<reference evidence="3 4" key="1">
    <citation type="journal article" date="2017" name="Mol. Ecol.">
        <title>Comparative and population genomic landscape of Phellinus noxius: A hypervariable fungus causing root rot in trees.</title>
        <authorList>
            <person name="Chung C.L."/>
            <person name="Lee T.J."/>
            <person name="Akiba M."/>
            <person name="Lee H.H."/>
            <person name="Kuo T.H."/>
            <person name="Liu D."/>
            <person name="Ke H.M."/>
            <person name="Yokoi T."/>
            <person name="Roa M.B."/>
            <person name="Lu M.J."/>
            <person name="Chang Y.Y."/>
            <person name="Ann P.J."/>
            <person name="Tsai J.N."/>
            <person name="Chen C.Y."/>
            <person name="Tzean S.S."/>
            <person name="Ota Y."/>
            <person name="Hattori T."/>
            <person name="Sahashi N."/>
            <person name="Liou R.F."/>
            <person name="Kikuchi T."/>
            <person name="Tsai I.J."/>
        </authorList>
    </citation>
    <scope>NUCLEOTIDE SEQUENCE [LARGE SCALE GENOMIC DNA]</scope>
    <source>
        <strain evidence="3 4">FFPRI411160</strain>
    </source>
</reference>
<evidence type="ECO:0000313" key="4">
    <source>
        <dbReference type="Proteomes" id="UP000217199"/>
    </source>
</evidence>